<feature type="domain" description="AMP-binding enzyme C-terminal" evidence="3">
    <location>
        <begin position="438"/>
        <end position="516"/>
    </location>
</feature>
<evidence type="ECO:0000256" key="1">
    <source>
        <dbReference type="ARBA" id="ARBA00022598"/>
    </source>
</evidence>
<dbReference type="Proteomes" id="UP001221597">
    <property type="component" value="Chromosome"/>
</dbReference>
<dbReference type="PANTHER" id="PTHR43352">
    <property type="entry name" value="ACETYL-COA SYNTHETASE"/>
    <property type="match status" value="1"/>
</dbReference>
<protein>
    <submittedName>
        <fullName evidence="4">Benzoate-CoA ligase family protein</fullName>
    </submittedName>
</protein>
<evidence type="ECO:0000259" key="3">
    <source>
        <dbReference type="Pfam" id="PF13193"/>
    </source>
</evidence>
<name>A0ABY8IYT4_9BACI</name>
<keyword evidence="5" id="KW-1185">Reference proteome</keyword>
<evidence type="ECO:0000313" key="5">
    <source>
        <dbReference type="Proteomes" id="UP001221597"/>
    </source>
</evidence>
<dbReference type="EMBL" id="CP121671">
    <property type="protein sequence ID" value="WFT75363.1"/>
    <property type="molecule type" value="Genomic_DNA"/>
</dbReference>
<dbReference type="InterPro" id="IPR045851">
    <property type="entry name" value="AMP-bd_C_sf"/>
</dbReference>
<accession>A0ABY8IYT4</accession>
<dbReference type="Gene3D" id="3.30.300.30">
    <property type="match status" value="1"/>
</dbReference>
<organism evidence="4 5">
    <name type="scientific">Halobacillus naozhouensis</name>
    <dbReference type="NCBI Taxonomy" id="554880"/>
    <lineage>
        <taxon>Bacteria</taxon>
        <taxon>Bacillati</taxon>
        <taxon>Bacillota</taxon>
        <taxon>Bacilli</taxon>
        <taxon>Bacillales</taxon>
        <taxon>Bacillaceae</taxon>
        <taxon>Halobacillus</taxon>
    </lineage>
</organism>
<dbReference type="GO" id="GO:0016874">
    <property type="term" value="F:ligase activity"/>
    <property type="evidence" value="ECO:0007669"/>
    <property type="project" value="UniProtKB-KW"/>
</dbReference>
<sequence>MLQSVDTLRGIKDSYNAAVRFVDDNVKNGNQNKIAIACGEDELTYQQLSHQMNQFGNALLDIGLEIENRILLSLPDSPEFVVSFFGSVKIGAVPIPVNTNLQPHDYEYFLNHSRAKVFVVYEELWEELKAYKDRFPFLKHVIIVSDKGSSIEELNFHTFIAKASHQLDESYPTTSEDSAFWLYSSGSTGTPKGVIHRQRSMESAYYNYAVNILNIQSDDIAFSASKLYFAYGLGNGMYFPFGSGATAILLKDKPTPEKVFETIEEKKPTIFFGVPTLYGAMINYVEKIGRIPDLSSVRVCVSAGEALPASYVKKWRELFNVDILDGIGSTEALHIFLSNQSGQVQPGSTGKIVPGYNAKIVNEDGQTLCANEVGDLVIKGDSIASGYWCNLTENYHKFKGEWMYTGDKYYQDDDGYFWYCGRSDDMLKVGGIWVSPIEIESTLLQHEDVLEVAVVGETNTANLVHPKAYVILKELEKASGELAESLKLYVKDQLAPYKYPREIEFIEELPKTATGKIQRFKLKT</sequence>
<feature type="domain" description="AMP-dependent synthetase/ligase" evidence="2">
    <location>
        <begin position="28"/>
        <end position="388"/>
    </location>
</feature>
<dbReference type="InterPro" id="IPR000873">
    <property type="entry name" value="AMP-dep_synth/lig_dom"/>
</dbReference>
<keyword evidence="1 4" id="KW-0436">Ligase</keyword>
<dbReference type="Pfam" id="PF00501">
    <property type="entry name" value="AMP-binding"/>
    <property type="match status" value="1"/>
</dbReference>
<dbReference type="SUPFAM" id="SSF56801">
    <property type="entry name" value="Acetyl-CoA synthetase-like"/>
    <property type="match status" value="1"/>
</dbReference>
<dbReference type="NCBIfam" id="TIGR02262">
    <property type="entry name" value="benz_CoA_lig"/>
    <property type="match status" value="1"/>
</dbReference>
<dbReference type="PANTHER" id="PTHR43352:SF1">
    <property type="entry name" value="ANTHRANILATE--COA LIGASE"/>
    <property type="match status" value="1"/>
</dbReference>
<gene>
    <name evidence="4" type="ORF">P9989_02915</name>
</gene>
<dbReference type="Gene3D" id="3.40.50.12780">
    <property type="entry name" value="N-terminal domain of ligase-like"/>
    <property type="match status" value="1"/>
</dbReference>
<dbReference type="RefSeq" id="WP_283077328.1">
    <property type="nucleotide sequence ID" value="NZ_CP121671.1"/>
</dbReference>
<reference evidence="4 5" key="1">
    <citation type="submission" date="2023-04" db="EMBL/GenBank/DDBJ databases">
        <title>Genome sequence of Halobacillus naozhouensis KACC 21980.</title>
        <authorList>
            <person name="Kim S."/>
            <person name="Heo J."/>
            <person name="Kwon S.-W."/>
        </authorList>
    </citation>
    <scope>NUCLEOTIDE SEQUENCE [LARGE SCALE GENOMIC DNA]</scope>
    <source>
        <strain evidence="4 5">KCTC 13234</strain>
    </source>
</reference>
<evidence type="ECO:0000313" key="4">
    <source>
        <dbReference type="EMBL" id="WFT75363.1"/>
    </source>
</evidence>
<dbReference type="Pfam" id="PF13193">
    <property type="entry name" value="AMP-binding_C"/>
    <property type="match status" value="1"/>
</dbReference>
<proteinExistence type="predicted"/>
<dbReference type="InterPro" id="IPR025110">
    <property type="entry name" value="AMP-bd_C"/>
</dbReference>
<evidence type="ECO:0000259" key="2">
    <source>
        <dbReference type="Pfam" id="PF00501"/>
    </source>
</evidence>
<dbReference type="InterPro" id="IPR042099">
    <property type="entry name" value="ANL_N_sf"/>
</dbReference>
<dbReference type="InterPro" id="IPR011957">
    <property type="entry name" value="Benz_CoA_lig"/>
</dbReference>